<protein>
    <submittedName>
        <fullName evidence="3">DHHA1 domain protein</fullName>
    </submittedName>
    <submittedName>
        <fullName evidence="4">Exopolyphosphatase</fullName>
    </submittedName>
</protein>
<comment type="caution">
    <text evidence="3">The sequence shown here is derived from an EMBL/GenBank/DDBJ whole genome shotgun (WGS) entry which is preliminary data.</text>
</comment>
<dbReference type="Gene3D" id="3.90.1640.10">
    <property type="entry name" value="inorganic pyrophosphatase (n-terminal core)"/>
    <property type="match status" value="1"/>
</dbReference>
<evidence type="ECO:0000313" key="5">
    <source>
        <dbReference type="Proteomes" id="UP000070069"/>
    </source>
</evidence>
<evidence type="ECO:0000313" key="6">
    <source>
        <dbReference type="Proteomes" id="UP000249343"/>
    </source>
</evidence>
<evidence type="ECO:0000259" key="1">
    <source>
        <dbReference type="Pfam" id="PF01368"/>
    </source>
</evidence>
<keyword evidence="6" id="KW-1185">Reference proteome</keyword>
<reference evidence="4 6" key="1">
    <citation type="submission" date="2014-04" db="EMBL/GenBank/DDBJ databases">
        <title>Genome study of Napier grass stunt phytoplasma.</title>
        <authorList>
            <person name="Kawicha P."/>
            <person name="Dickinson M."/>
            <person name="Hodgetts J."/>
        </authorList>
    </citation>
    <scope>NUCLEOTIDE SEQUENCE [LARGE SCALE GENOMIC DNA]</scope>
    <source>
        <strain evidence="4 6">NGS-S10</strain>
    </source>
</reference>
<dbReference type="PANTHER" id="PTHR47618">
    <property type="entry name" value="BIFUNCTIONAL OLIGORIBONUCLEASE AND PAP PHOSPHATASE NRNA"/>
    <property type="match status" value="1"/>
</dbReference>
<dbReference type="Proteomes" id="UP000070069">
    <property type="component" value="Unassembled WGS sequence"/>
</dbReference>
<accession>A0A139JQQ7</accession>
<evidence type="ECO:0000313" key="3">
    <source>
        <dbReference type="EMBL" id="KXT29299.1"/>
    </source>
</evidence>
<dbReference type="PATRIC" id="fig|203274.3.peg.350"/>
<feature type="domain" description="DDH" evidence="1">
    <location>
        <begin position="14"/>
        <end position="149"/>
    </location>
</feature>
<dbReference type="PANTHER" id="PTHR47618:SF1">
    <property type="entry name" value="BIFUNCTIONAL OLIGORIBONUCLEASE AND PAP PHOSPHATASE NRNA"/>
    <property type="match status" value="1"/>
</dbReference>
<reference evidence="3 5" key="2">
    <citation type="submission" date="2016-02" db="EMBL/GenBank/DDBJ databases">
        <title>A draft genome sequence of Candidatus Phytoplasma oryzae strain Mbita1, the causative agent of Napier Grass stunt disease in Kenya.</title>
        <authorList>
            <person name="Fischer A."/>
            <person name="Santa-Cruz I."/>
            <person name="Wambua L."/>
            <person name="Olds C."/>
            <person name="Midega C."/>
            <person name="Dickinson M."/>
            <person name="Kawicha P."/>
            <person name="Khan Z."/>
            <person name="Masiga D."/>
            <person name="Jores J."/>
            <person name="Bernd S."/>
        </authorList>
    </citation>
    <scope>NUCLEOTIDE SEQUENCE [LARGE SCALE GENOMIC DNA]</scope>
    <source>
        <strain evidence="3">Mbita1</strain>
    </source>
</reference>
<dbReference type="Proteomes" id="UP000249343">
    <property type="component" value="Unassembled WGS sequence"/>
</dbReference>
<dbReference type="InterPro" id="IPR051319">
    <property type="entry name" value="Oligoribo/pAp-PDE_c-di-AMP_PDE"/>
</dbReference>
<name>A0A139JQQ7_9MOLU</name>
<evidence type="ECO:0000313" key="4">
    <source>
        <dbReference type="EMBL" id="RAM57570.1"/>
    </source>
</evidence>
<dbReference type="Pfam" id="PF02272">
    <property type="entry name" value="DHHA1"/>
    <property type="match status" value="1"/>
</dbReference>
<evidence type="ECO:0000259" key="2">
    <source>
        <dbReference type="Pfam" id="PF02272"/>
    </source>
</evidence>
<dbReference type="Gene3D" id="3.10.310.30">
    <property type="match status" value="1"/>
</dbReference>
<dbReference type="OrthoDB" id="9803668at2"/>
<sequence length="318" mass="36538">MNFIKQQIESYDTIIIHGHKNPDGDCYGSQIGLKEIILTTFPKKKVFIVGEINKKLSFLGKMDQIDDQVYQNALVFIVDCGQSNVISDNRYNLGKKIIRIDHHLLIENIGDYQWVDSSFSSCSQMIYFLKEKNNFKLNPKGALAIYVGIVSDTGNFRFERVDSQTLKVASNLLNYNLNVFEIDQKINSKNVQVLKFQGYVLNNFIAEEGLIYIKISEEIRNKFNLKIEDVVSGTNILSNTENYPIWMFIVEINNHWKLSIRTSGPRIDHIVNQFGGGGHFRACGVIVKTIEEVEKIINLLKESFKTFQQQKKISTNHK</sequence>
<dbReference type="InterPro" id="IPR038763">
    <property type="entry name" value="DHH_sf"/>
</dbReference>
<organism evidence="3 5">
    <name type="scientific">Candidatus Phytoplasma oryzae</name>
    <dbReference type="NCBI Taxonomy" id="203274"/>
    <lineage>
        <taxon>Bacteria</taxon>
        <taxon>Bacillati</taxon>
        <taxon>Mycoplasmatota</taxon>
        <taxon>Mollicutes</taxon>
        <taxon>Acholeplasmatales</taxon>
        <taxon>Acholeplasmataceae</taxon>
        <taxon>Candidatus Phytoplasma</taxon>
        <taxon>16SrXI (Rice yellow dwarf group)</taxon>
    </lineage>
</organism>
<dbReference type="InterPro" id="IPR001667">
    <property type="entry name" value="DDH_dom"/>
</dbReference>
<dbReference type="EMBL" id="JHUK01000007">
    <property type="protein sequence ID" value="RAM57570.1"/>
    <property type="molecule type" value="Genomic_DNA"/>
</dbReference>
<feature type="domain" description="DHHA1" evidence="2">
    <location>
        <begin position="235"/>
        <end position="305"/>
    </location>
</feature>
<dbReference type="GO" id="GO:0003676">
    <property type="term" value="F:nucleic acid binding"/>
    <property type="evidence" value="ECO:0007669"/>
    <property type="project" value="InterPro"/>
</dbReference>
<gene>
    <name evidence="3" type="ORF">AXA84_0193</name>
    <name evidence="4" type="ORF">DH96_02380</name>
</gene>
<dbReference type="SUPFAM" id="SSF64182">
    <property type="entry name" value="DHH phosphoesterases"/>
    <property type="match status" value="1"/>
</dbReference>
<dbReference type="EMBL" id="LTBM01000003">
    <property type="protein sequence ID" value="KXT29299.1"/>
    <property type="molecule type" value="Genomic_DNA"/>
</dbReference>
<dbReference type="Pfam" id="PF01368">
    <property type="entry name" value="DHH"/>
    <property type="match status" value="1"/>
</dbReference>
<dbReference type="RefSeq" id="WP_066540213.1">
    <property type="nucleotide sequence ID" value="NZ_JHUK01000007.1"/>
</dbReference>
<proteinExistence type="predicted"/>
<dbReference type="AlphaFoldDB" id="A0A139JQQ7"/>
<dbReference type="InterPro" id="IPR003156">
    <property type="entry name" value="DHHA1_dom"/>
</dbReference>